<evidence type="ECO:0000256" key="1">
    <source>
        <dbReference type="ARBA" id="ARBA00023117"/>
    </source>
</evidence>
<protein>
    <recommendedName>
        <fullName evidence="4">Bromo domain-containing protein</fullName>
    </recommendedName>
</protein>
<keyword evidence="1" id="KW-0103">Bromodomain</keyword>
<dbReference type="Proteomes" id="UP000237347">
    <property type="component" value="Unassembled WGS sequence"/>
</dbReference>
<dbReference type="InterPro" id="IPR036427">
    <property type="entry name" value="Bromodomain-like_sf"/>
</dbReference>
<sequence>MDFGTIYSNLRNGSKYLNSEDVYKDVQLIWRHWCKYNYKGDYVLELMTSVKKKFMKHWIAANLYCEPTQKTNGKSFMFMLFLINVHSSLDHTSFR</sequence>
<gene>
    <name evidence="2" type="ORF">CFP56_033750</name>
</gene>
<comment type="caution">
    <text evidence="2">The sequence shown here is derived from an EMBL/GenBank/DDBJ whole genome shotgun (WGS) entry which is preliminary data.</text>
</comment>
<evidence type="ECO:0000313" key="3">
    <source>
        <dbReference type="Proteomes" id="UP000237347"/>
    </source>
</evidence>
<evidence type="ECO:0008006" key="4">
    <source>
        <dbReference type="Google" id="ProtNLM"/>
    </source>
</evidence>
<proteinExistence type="predicted"/>
<dbReference type="AlphaFoldDB" id="A0AAW0LSC5"/>
<dbReference type="SUPFAM" id="SSF47370">
    <property type="entry name" value="Bromodomain"/>
    <property type="match status" value="1"/>
</dbReference>
<accession>A0AAW0LSC5</accession>
<dbReference type="PANTHER" id="PTHR47809:SF2">
    <property type="entry name" value="DNA-BINDING BROMODOMAIN-CONTAINING PROTEIN"/>
    <property type="match status" value="1"/>
</dbReference>
<organism evidence="2 3">
    <name type="scientific">Quercus suber</name>
    <name type="common">Cork oak</name>
    <dbReference type="NCBI Taxonomy" id="58331"/>
    <lineage>
        <taxon>Eukaryota</taxon>
        <taxon>Viridiplantae</taxon>
        <taxon>Streptophyta</taxon>
        <taxon>Embryophyta</taxon>
        <taxon>Tracheophyta</taxon>
        <taxon>Spermatophyta</taxon>
        <taxon>Magnoliopsida</taxon>
        <taxon>eudicotyledons</taxon>
        <taxon>Gunneridae</taxon>
        <taxon>Pentapetalae</taxon>
        <taxon>rosids</taxon>
        <taxon>fabids</taxon>
        <taxon>Fagales</taxon>
        <taxon>Fagaceae</taxon>
        <taxon>Quercus</taxon>
    </lineage>
</organism>
<dbReference type="Gene3D" id="1.20.920.10">
    <property type="entry name" value="Bromodomain-like"/>
    <property type="match status" value="1"/>
</dbReference>
<keyword evidence="3" id="KW-1185">Reference proteome</keyword>
<evidence type="ECO:0000313" key="2">
    <source>
        <dbReference type="EMBL" id="KAK7854026.1"/>
    </source>
</evidence>
<reference evidence="2 3" key="1">
    <citation type="journal article" date="2018" name="Sci. Data">
        <title>The draft genome sequence of cork oak.</title>
        <authorList>
            <person name="Ramos A.M."/>
            <person name="Usie A."/>
            <person name="Barbosa P."/>
            <person name="Barros P.M."/>
            <person name="Capote T."/>
            <person name="Chaves I."/>
            <person name="Simoes F."/>
            <person name="Abreu I."/>
            <person name="Carrasquinho I."/>
            <person name="Faro C."/>
            <person name="Guimaraes J.B."/>
            <person name="Mendonca D."/>
            <person name="Nobrega F."/>
            <person name="Rodrigues L."/>
            <person name="Saibo N.J.M."/>
            <person name="Varela M.C."/>
            <person name="Egas C."/>
            <person name="Matos J."/>
            <person name="Miguel C.M."/>
            <person name="Oliveira M.M."/>
            <person name="Ricardo C.P."/>
            <person name="Goncalves S."/>
        </authorList>
    </citation>
    <scope>NUCLEOTIDE SEQUENCE [LARGE SCALE GENOMIC DNA]</scope>
    <source>
        <strain evidence="3">cv. HL8</strain>
    </source>
</reference>
<dbReference type="PANTHER" id="PTHR47809">
    <property type="entry name" value="DNA-BINDING BROMODOMAIN-CONTAINING PROTEIN"/>
    <property type="match status" value="1"/>
</dbReference>
<name>A0AAW0LSC5_QUESU</name>
<dbReference type="EMBL" id="PKMF04000059">
    <property type="protein sequence ID" value="KAK7854026.1"/>
    <property type="molecule type" value="Genomic_DNA"/>
</dbReference>